<dbReference type="Pfam" id="PF24883">
    <property type="entry name" value="NPHP3_N"/>
    <property type="match status" value="1"/>
</dbReference>
<feature type="region of interest" description="Disordered" evidence="3">
    <location>
        <begin position="1079"/>
        <end position="1118"/>
    </location>
</feature>
<feature type="domain" description="NACHT" evidence="4">
    <location>
        <begin position="281"/>
        <end position="394"/>
    </location>
</feature>
<sequence length="1543" mass="173822">MAVPTENAATITKQHPFQRAFEAYLKGLDEKAKAKDFFARYCSEDKLQDPQSVNRDMKEKVDERRSKSSATGKILQTLAGTQKTFDGVVNALTSLDPTNVSGAVWACVSVLAKTVDSYVKVPEKISKALTLLGDDLKRIATYGRILGESLDLEDAFFQSFFDMFRFWSRVFRELGRHRITSILSALVLPADRFDDIIAAMRTNAEILEKQFERVKEEREFMERSEKAIRSFLGQPISTGGPTFVTNSRQLSAIEDQCCAWIFEDPTYQAWRKGEMDSTVPTALWVYAPPGSGKTTLCERVVRAVREEQPSVAVASHFFRFDQTFTTLDILKSIAVQLWEFWASQHYPDSHSLLPTLSRLADDKTKDAASRVRSILDTLVQALPTVYFFIDGVDEEAAKAVNDTLHRDTLAAPDARSILDVIERFISSDKNRRVHLWISSQDVSYTRKKLENYTQFDIKHAVQAGIRCYLTRSILDPAVVPLAAAERESILQRLMKRVESNFLWAHLMVVELKKATNSAEINQILEDGRADELDEYYARFLDSLKLLPSNKASISRDVLSLVTFARRPLTVGEIQEAIAILNSKVGYLDDSRKPFLSTLLSILSPLIEVGHERHPGGVRAGSASPSPSLVPGPGDQGYDDLKKTCRLFHSTLFDFLHRQAELLYDGSDMDEDNRRRHAITTPSPNFRISPLRIADACLLYLTQTRYLQLLRRRDDTWVDAGDQPVSAHHFLTYSAKNWDKHLDLVSPNSNNYDYDPSPGAIAGEVPQIMEQFRSRVEDFIHSAKFRTCMQVQSLWIDASFSHYSVRSDKDHQLWLRRILPRFIVASDSKYHTYYHRFWWDWYPFLSCATCDNPRCHFRSCAGEIDRCWWRCLGSGGDFLTTLDSRYFCFRFEATAQTRESLSGAYVCDFQTAFATQDSVRILQLTSAADASQLRFHLETWSYSTDKSPILQKSQDLLISDTMCDAALYATSDSESMSSGARSFSICEPGGGAPLASFSNNGQYLRIGTQIFTAECTGEYRAFIGTGMNNIGYIEEFEGHDGIAVVASRRRRVAPTMSNARRHSLYPDASLGQLTGIPCAAVEDSDSESPDSDTEDDASISSESSGNYEDGGYETWSECSSALTGSEDDLYAEYPMDHDRAHLTLNEDGDDQVPSSGYDLQDHGWPARTHTIGSSIGDVDTGSASSDEAWLDEGESEYADSNEGIEPSEFAYGQLRRYAEEDRYRCRQRRRNAANGSGATQCPRAEMRIFTSEGRLFRFSRRTPAPLSDSPPAFHPSQPLVVWPLGGLRAQVLFVDYEDITYFIREIRTGVSEPDSVILTMRCHFTDNGQYLHIAVAEGRPVVHGMAGDSNNASDDIQVRLYCYRLCTQKPTRSPPHLVHTSSVNVGIFDRDALSPRCPWTLTWTHTYLYVTWSHTALLVYRIPLFHQRDTPDDVVIQRPGETVLLPASARYRDVFFFPSEGDHLAQVIVGGPIVREKRYVPPKAGLATPVGCILRTADQLGGWVATNHAPMPKRYMEAGQLNVPSVEQFDPDVDCVLEPFLWQE</sequence>
<proteinExistence type="predicted"/>
<protein>
    <recommendedName>
        <fullName evidence="4">NACHT domain-containing protein</fullName>
    </recommendedName>
</protein>
<dbReference type="RefSeq" id="XP_047780207.1">
    <property type="nucleotide sequence ID" value="XM_047923263.1"/>
</dbReference>
<feature type="compositionally biased region" description="Acidic residues" evidence="3">
    <location>
        <begin position="1081"/>
        <end position="1096"/>
    </location>
</feature>
<feature type="compositionally biased region" description="Basic and acidic residues" evidence="3">
    <location>
        <begin position="55"/>
        <end position="66"/>
    </location>
</feature>
<feature type="region of interest" description="Disordered" evidence="3">
    <location>
        <begin position="49"/>
        <end position="68"/>
    </location>
</feature>
<evidence type="ECO:0000256" key="2">
    <source>
        <dbReference type="SAM" id="Coils"/>
    </source>
</evidence>
<accession>A0ABQ8KJH5</accession>
<evidence type="ECO:0000256" key="3">
    <source>
        <dbReference type="SAM" id="MobiDB-lite"/>
    </source>
</evidence>
<evidence type="ECO:0000259" key="4">
    <source>
        <dbReference type="PROSITE" id="PS50837"/>
    </source>
</evidence>
<name>A0ABQ8KJH5_9APHY</name>
<keyword evidence="6" id="KW-1185">Reference proteome</keyword>
<dbReference type="InterPro" id="IPR056884">
    <property type="entry name" value="NPHP3-like_N"/>
</dbReference>
<dbReference type="PROSITE" id="PS50837">
    <property type="entry name" value="NACHT"/>
    <property type="match status" value="1"/>
</dbReference>
<dbReference type="SUPFAM" id="SSF52540">
    <property type="entry name" value="P-loop containing nucleoside triphosphate hydrolases"/>
    <property type="match status" value="1"/>
</dbReference>
<dbReference type="InterPro" id="IPR007111">
    <property type="entry name" value="NACHT_NTPase"/>
</dbReference>
<dbReference type="InterPro" id="IPR027417">
    <property type="entry name" value="P-loop_NTPase"/>
</dbReference>
<dbReference type="EMBL" id="JADCUA010000007">
    <property type="protein sequence ID" value="KAH9838292.1"/>
    <property type="molecule type" value="Genomic_DNA"/>
</dbReference>
<gene>
    <name evidence="5" type="ORF">C8Q71DRAFT_750327</name>
</gene>
<evidence type="ECO:0000313" key="5">
    <source>
        <dbReference type="EMBL" id="KAH9838292.1"/>
    </source>
</evidence>
<keyword evidence="1" id="KW-0677">Repeat</keyword>
<dbReference type="GeneID" id="72003995"/>
<keyword evidence="2" id="KW-0175">Coiled coil</keyword>
<organism evidence="5 6">
    <name type="scientific">Rhodofomes roseus</name>
    <dbReference type="NCBI Taxonomy" id="34475"/>
    <lineage>
        <taxon>Eukaryota</taxon>
        <taxon>Fungi</taxon>
        <taxon>Dikarya</taxon>
        <taxon>Basidiomycota</taxon>
        <taxon>Agaricomycotina</taxon>
        <taxon>Agaricomycetes</taxon>
        <taxon>Polyporales</taxon>
        <taxon>Rhodofomes</taxon>
    </lineage>
</organism>
<dbReference type="Gene3D" id="3.40.50.300">
    <property type="entry name" value="P-loop containing nucleotide triphosphate hydrolases"/>
    <property type="match status" value="1"/>
</dbReference>
<dbReference type="PANTHER" id="PTHR10039:SF17">
    <property type="entry name" value="FUNGAL STAND N-TERMINAL GOODBYE DOMAIN-CONTAINING PROTEIN-RELATED"/>
    <property type="match status" value="1"/>
</dbReference>
<dbReference type="Proteomes" id="UP000814176">
    <property type="component" value="Unassembled WGS sequence"/>
</dbReference>
<feature type="coiled-coil region" evidence="2">
    <location>
        <begin position="197"/>
        <end position="224"/>
    </location>
</feature>
<dbReference type="PANTHER" id="PTHR10039">
    <property type="entry name" value="AMELOGENIN"/>
    <property type="match status" value="1"/>
</dbReference>
<reference evidence="5 6" key="1">
    <citation type="journal article" date="2021" name="Environ. Microbiol.">
        <title>Gene family expansions and transcriptome signatures uncover fungal adaptations to wood decay.</title>
        <authorList>
            <person name="Hage H."/>
            <person name="Miyauchi S."/>
            <person name="Viragh M."/>
            <person name="Drula E."/>
            <person name="Min B."/>
            <person name="Chaduli D."/>
            <person name="Navarro D."/>
            <person name="Favel A."/>
            <person name="Norest M."/>
            <person name="Lesage-Meessen L."/>
            <person name="Balint B."/>
            <person name="Merenyi Z."/>
            <person name="de Eugenio L."/>
            <person name="Morin E."/>
            <person name="Martinez A.T."/>
            <person name="Baldrian P."/>
            <person name="Stursova M."/>
            <person name="Martinez M.J."/>
            <person name="Novotny C."/>
            <person name="Magnuson J.K."/>
            <person name="Spatafora J.W."/>
            <person name="Maurice S."/>
            <person name="Pangilinan J."/>
            <person name="Andreopoulos W."/>
            <person name="LaButti K."/>
            <person name="Hundley H."/>
            <person name="Na H."/>
            <person name="Kuo A."/>
            <person name="Barry K."/>
            <person name="Lipzen A."/>
            <person name="Henrissat B."/>
            <person name="Riley R."/>
            <person name="Ahrendt S."/>
            <person name="Nagy L.G."/>
            <person name="Grigoriev I.V."/>
            <person name="Martin F."/>
            <person name="Rosso M.N."/>
        </authorList>
    </citation>
    <scope>NUCLEOTIDE SEQUENCE [LARGE SCALE GENOMIC DNA]</scope>
    <source>
        <strain evidence="5 6">CIRM-BRFM 1785</strain>
    </source>
</reference>
<evidence type="ECO:0000256" key="1">
    <source>
        <dbReference type="ARBA" id="ARBA00022737"/>
    </source>
</evidence>
<feature type="region of interest" description="Disordered" evidence="3">
    <location>
        <begin position="1142"/>
        <end position="1161"/>
    </location>
</feature>
<evidence type="ECO:0000313" key="6">
    <source>
        <dbReference type="Proteomes" id="UP000814176"/>
    </source>
</evidence>
<comment type="caution">
    <text evidence="5">The sequence shown here is derived from an EMBL/GenBank/DDBJ whole genome shotgun (WGS) entry which is preliminary data.</text>
</comment>